<dbReference type="Pfam" id="PF13439">
    <property type="entry name" value="Glyco_transf_4"/>
    <property type="match status" value="1"/>
</dbReference>
<keyword evidence="5" id="KW-1185">Reference proteome</keyword>
<evidence type="ECO:0000259" key="3">
    <source>
        <dbReference type="Pfam" id="PF13439"/>
    </source>
</evidence>
<evidence type="ECO:0008006" key="6">
    <source>
        <dbReference type="Google" id="ProtNLM"/>
    </source>
</evidence>
<feature type="domain" description="Glycosyl transferase family 1" evidence="2">
    <location>
        <begin position="192"/>
        <end position="347"/>
    </location>
</feature>
<dbReference type="eggNOG" id="COG0438">
    <property type="taxonomic scope" value="Bacteria"/>
</dbReference>
<comment type="caution">
    <text evidence="4">The sequence shown here is derived from an EMBL/GenBank/DDBJ whole genome shotgun (WGS) entry which is preliminary data.</text>
</comment>
<dbReference type="CDD" id="cd03809">
    <property type="entry name" value="GT4_MtfB-like"/>
    <property type="match status" value="1"/>
</dbReference>
<dbReference type="GO" id="GO:0009103">
    <property type="term" value="P:lipopolysaccharide biosynthetic process"/>
    <property type="evidence" value="ECO:0007669"/>
    <property type="project" value="TreeGrafter"/>
</dbReference>
<evidence type="ECO:0000256" key="1">
    <source>
        <dbReference type="ARBA" id="ARBA00022679"/>
    </source>
</evidence>
<dbReference type="InterPro" id="IPR001296">
    <property type="entry name" value="Glyco_trans_1"/>
</dbReference>
<gene>
    <name evidence="4" type="ORF">HMPREF1534_00716</name>
</gene>
<dbReference type="InterPro" id="IPR028098">
    <property type="entry name" value="Glyco_trans_4-like_N"/>
</dbReference>
<name>U6RQY6_9BACT</name>
<dbReference type="STRING" id="1121098.HMPREF1534_00716"/>
<dbReference type="HOGENOM" id="CLU_009583_27_6_10"/>
<reference evidence="4 5" key="1">
    <citation type="submission" date="2013-04" db="EMBL/GenBank/DDBJ databases">
        <title>The Genome Sequence of Bacteroides massiliensis DSM 17679.</title>
        <authorList>
            <consortium name="The Broad Institute Genomics Platform"/>
            <person name="Earl A."/>
            <person name="Ward D."/>
            <person name="Feldgarden M."/>
            <person name="Gevers D."/>
            <person name="Martens E."/>
            <person name="Fenner L."/>
            <person name="Roux V."/>
            <person name="Mallet M.N."/>
            <person name="Raoult D."/>
            <person name="Walker B."/>
            <person name="Young S."/>
            <person name="Zeng Q."/>
            <person name="Gargeya S."/>
            <person name="Fitzgerald M."/>
            <person name="Haas B."/>
            <person name="Abouelleil A."/>
            <person name="Allen A.W."/>
            <person name="Alvarado L."/>
            <person name="Arachchi H.M."/>
            <person name="Berlin A.M."/>
            <person name="Chapman S.B."/>
            <person name="Gainer-Dewar J."/>
            <person name="Goldberg J."/>
            <person name="Griggs A."/>
            <person name="Gujja S."/>
            <person name="Hansen M."/>
            <person name="Howarth C."/>
            <person name="Imamovic A."/>
            <person name="Ireland A."/>
            <person name="Larimer J."/>
            <person name="McCowan C."/>
            <person name="Murphy C."/>
            <person name="Pearson M."/>
            <person name="Poon T.W."/>
            <person name="Priest M."/>
            <person name="Roberts A."/>
            <person name="Saif S."/>
            <person name="Shea T."/>
            <person name="Sisk P."/>
            <person name="Sykes S."/>
            <person name="Wortman J."/>
            <person name="Nusbaum C."/>
            <person name="Birren B."/>
        </authorList>
    </citation>
    <scope>NUCLEOTIDE SEQUENCE [LARGE SCALE GENOMIC DNA]</scope>
    <source>
        <strain evidence="5">B84634 / Timone 84634 / DSM 17679 / JCM 13223</strain>
    </source>
</reference>
<evidence type="ECO:0000313" key="4">
    <source>
        <dbReference type="EMBL" id="EOA57653.1"/>
    </source>
</evidence>
<keyword evidence="1" id="KW-0808">Transferase</keyword>
<proteinExistence type="predicted"/>
<dbReference type="Gene3D" id="3.40.50.2000">
    <property type="entry name" value="Glycogen Phosphorylase B"/>
    <property type="match status" value="2"/>
</dbReference>
<dbReference type="AlphaFoldDB" id="U6RQY6"/>
<dbReference type="GO" id="GO:0016757">
    <property type="term" value="F:glycosyltransferase activity"/>
    <property type="evidence" value="ECO:0007669"/>
    <property type="project" value="InterPro"/>
</dbReference>
<sequence length="373" mass="43350">MKIAIEAQRIFRKEKHGMDYVALETIREIQKIDRQNEYFILVSPGEDRCLQESDNMHIVQIDYPSYPLWEQIGLPSTLKKIQPDLLHCTGNTAPLWCHTPLILTLHDIIFLEPKQGKNQSVYQKLGRCYRRFVVPRILNKCRKIITVSNFEREHICKFLHLEPKKITTVYNGYSSHFRPITEYQAVTQKYIGTKHYFFFLGNTDPKKNTARILQAYRHYLNTSSQPLPLLIADLKEEVINNYLRTYGLTDIKSMLYYPGYIPNKDLPALYSGATAFIYTSLRESFGIPILEAMACGTPVITSQTSAMPEIAGKDAILVNPYNPEEIAQAMVRLEEDPEYRHSLSQYGLRRVQQFSWKKTALKTLELYNEIIQQ</sequence>
<dbReference type="PANTHER" id="PTHR46401:SF2">
    <property type="entry name" value="GLYCOSYLTRANSFERASE WBBK-RELATED"/>
    <property type="match status" value="1"/>
</dbReference>
<dbReference type="SUPFAM" id="SSF53756">
    <property type="entry name" value="UDP-Glycosyltransferase/glycogen phosphorylase"/>
    <property type="match status" value="1"/>
</dbReference>
<dbReference type="Pfam" id="PF00534">
    <property type="entry name" value="Glycos_transf_1"/>
    <property type="match status" value="1"/>
</dbReference>
<dbReference type="EMBL" id="AQHY01000008">
    <property type="protein sequence ID" value="EOA57653.1"/>
    <property type="molecule type" value="Genomic_DNA"/>
</dbReference>
<organism evidence="4 5">
    <name type="scientific">Phocaeicola massiliensis B84634 = Timone 84634 = DSM 17679 = JCM 13223</name>
    <dbReference type="NCBI Taxonomy" id="1121098"/>
    <lineage>
        <taxon>Bacteria</taxon>
        <taxon>Pseudomonadati</taxon>
        <taxon>Bacteroidota</taxon>
        <taxon>Bacteroidia</taxon>
        <taxon>Bacteroidales</taxon>
        <taxon>Bacteroidaceae</taxon>
        <taxon>Phocaeicola</taxon>
    </lineage>
</organism>
<dbReference type="Proteomes" id="UP000017831">
    <property type="component" value="Unassembled WGS sequence"/>
</dbReference>
<evidence type="ECO:0000313" key="5">
    <source>
        <dbReference type="Proteomes" id="UP000017831"/>
    </source>
</evidence>
<dbReference type="RefSeq" id="WP_005937171.1">
    <property type="nucleotide sequence ID" value="NZ_KB890335.1"/>
</dbReference>
<feature type="domain" description="Glycosyltransferase subfamily 4-like N-terminal" evidence="3">
    <location>
        <begin position="21"/>
        <end position="173"/>
    </location>
</feature>
<dbReference type="OrthoDB" id="9801609at2"/>
<dbReference type="PANTHER" id="PTHR46401">
    <property type="entry name" value="GLYCOSYLTRANSFERASE WBBK-RELATED"/>
    <property type="match status" value="1"/>
</dbReference>
<evidence type="ECO:0000259" key="2">
    <source>
        <dbReference type="Pfam" id="PF00534"/>
    </source>
</evidence>
<dbReference type="PATRIC" id="fig|1121098.3.peg.733"/>
<dbReference type="GeneID" id="60063236"/>
<accession>U6RQY6</accession>
<protein>
    <recommendedName>
        <fullName evidence="6">Glycosyl transferase family 1 domain-containing protein</fullName>
    </recommendedName>
</protein>